<feature type="transmembrane region" description="Helical" evidence="6">
    <location>
        <begin position="144"/>
        <end position="166"/>
    </location>
</feature>
<dbReference type="Pfam" id="PF03706">
    <property type="entry name" value="LPG_synthase_TM"/>
    <property type="match status" value="1"/>
</dbReference>
<keyword evidence="3 6" id="KW-0812">Transmembrane</keyword>
<keyword evidence="4 6" id="KW-1133">Transmembrane helix</keyword>
<keyword evidence="2" id="KW-1003">Cell membrane</keyword>
<dbReference type="PANTHER" id="PTHR39087:SF2">
    <property type="entry name" value="UPF0104 MEMBRANE PROTEIN MJ1595"/>
    <property type="match status" value="1"/>
</dbReference>
<proteinExistence type="predicted"/>
<feature type="transmembrane region" description="Helical" evidence="6">
    <location>
        <begin position="178"/>
        <end position="204"/>
    </location>
</feature>
<feature type="transmembrane region" description="Helical" evidence="6">
    <location>
        <begin position="69"/>
        <end position="94"/>
    </location>
</feature>
<organism evidence="7">
    <name type="scientific">uncultured Thermomicrobiales bacterium</name>
    <dbReference type="NCBI Taxonomy" id="1645740"/>
    <lineage>
        <taxon>Bacteria</taxon>
        <taxon>Pseudomonadati</taxon>
        <taxon>Thermomicrobiota</taxon>
        <taxon>Thermomicrobia</taxon>
        <taxon>Thermomicrobiales</taxon>
        <taxon>environmental samples</taxon>
    </lineage>
</organism>
<feature type="transmembrane region" description="Helical" evidence="6">
    <location>
        <begin position="28"/>
        <end position="49"/>
    </location>
</feature>
<evidence type="ECO:0000256" key="6">
    <source>
        <dbReference type="SAM" id="Phobius"/>
    </source>
</evidence>
<feature type="transmembrane region" description="Helical" evidence="6">
    <location>
        <begin position="230"/>
        <end position="252"/>
    </location>
</feature>
<feature type="transmembrane region" description="Helical" evidence="6">
    <location>
        <begin position="305"/>
        <end position="328"/>
    </location>
</feature>
<dbReference type="AlphaFoldDB" id="A0A6J4UPG0"/>
<evidence type="ECO:0000256" key="5">
    <source>
        <dbReference type="ARBA" id="ARBA00023136"/>
    </source>
</evidence>
<evidence type="ECO:0000256" key="2">
    <source>
        <dbReference type="ARBA" id="ARBA00022475"/>
    </source>
</evidence>
<comment type="subcellular location">
    <subcellularLocation>
        <location evidence="1">Cell membrane</location>
        <topology evidence="1">Multi-pass membrane protein</topology>
    </subcellularLocation>
</comment>
<protein>
    <submittedName>
        <fullName evidence="7">Uncharacterized protein</fullName>
    </submittedName>
</protein>
<accession>A0A6J4UPG0</accession>
<keyword evidence="5 6" id="KW-0472">Membrane</keyword>
<reference evidence="7" key="1">
    <citation type="submission" date="2020-02" db="EMBL/GenBank/DDBJ databases">
        <authorList>
            <person name="Meier V. D."/>
        </authorList>
    </citation>
    <scope>NUCLEOTIDE SEQUENCE</scope>
    <source>
        <strain evidence="7">AVDCRST_MAG87</strain>
    </source>
</reference>
<dbReference type="EMBL" id="CADCWJ010000261">
    <property type="protein sequence ID" value="CAA9554731.1"/>
    <property type="molecule type" value="Genomic_DNA"/>
</dbReference>
<feature type="transmembrane region" description="Helical" evidence="6">
    <location>
        <begin position="106"/>
        <end position="124"/>
    </location>
</feature>
<dbReference type="PANTHER" id="PTHR39087">
    <property type="entry name" value="UPF0104 MEMBRANE PROTEIN MJ1595"/>
    <property type="match status" value="1"/>
</dbReference>
<name>A0A6J4UPG0_9BACT</name>
<dbReference type="InterPro" id="IPR022791">
    <property type="entry name" value="L-PG_synthase/AglD"/>
</dbReference>
<evidence type="ECO:0000256" key="4">
    <source>
        <dbReference type="ARBA" id="ARBA00022989"/>
    </source>
</evidence>
<evidence type="ECO:0000313" key="7">
    <source>
        <dbReference type="EMBL" id="CAA9554731.1"/>
    </source>
</evidence>
<dbReference type="GO" id="GO:0005886">
    <property type="term" value="C:plasma membrane"/>
    <property type="evidence" value="ECO:0007669"/>
    <property type="project" value="UniProtKB-SubCell"/>
</dbReference>
<feature type="transmembrane region" description="Helical" evidence="6">
    <location>
        <begin position="264"/>
        <end position="285"/>
    </location>
</feature>
<gene>
    <name evidence="7" type="ORF">AVDCRST_MAG87-1126</name>
</gene>
<evidence type="ECO:0000256" key="1">
    <source>
        <dbReference type="ARBA" id="ARBA00004651"/>
    </source>
</evidence>
<sequence>MTQLPINHRGDAGPPVPRARWRRLLGPLARIPTPIIFAGSVALALLVLWNQGALRDALAAIADADPNALLLAAPVYVGSLALLSFRWHALVLMAQGKSDLPKAAEAFLTSVVINYAAPIGLAVPSRAALTKRALGLDAQATGTIAIWEIGMDVAVLGAGTVLWLVLADGSPAAVRSELAESAEIFTIGAVGLVAVTLAAGFWLLKSAARRDRVLPVARRILLSPSARPGAAVLALVTTVVYWVIQGFVLALLLRSLDVNASFEFVLGLTSLPILVGMLSPVPGGAVVREALMYVVARLADVPGDAVIAAAVIYRFALFAAIPLLYVVARWWIARRREPAALQIVEPRRR</sequence>
<evidence type="ECO:0000256" key="3">
    <source>
        <dbReference type="ARBA" id="ARBA00022692"/>
    </source>
</evidence>